<proteinExistence type="predicted"/>
<dbReference type="PANTHER" id="PTHR12268:SF27">
    <property type="entry name" value="DYSTROBREVIN, ISOFORM F"/>
    <property type="match status" value="1"/>
</dbReference>
<sequence>MDNRVVNFPKCGPFNYVSLERLDSHWRQQTGRLSVFSIKIALATICAGKLVDKLRYMFSQTSDSSGFLEYDRFTDFLQQVLALTTAVFEAPTFGFSEAVVSQCFQKVS</sequence>
<evidence type="ECO:0000313" key="3">
    <source>
        <dbReference type="WBParaSite" id="Hba_17455"/>
    </source>
</evidence>
<reference evidence="3" key="1">
    <citation type="submission" date="2016-11" db="UniProtKB">
        <authorList>
            <consortium name="WormBaseParasite"/>
        </authorList>
    </citation>
    <scope>IDENTIFICATION</scope>
</reference>
<organism evidence="2 3">
    <name type="scientific">Heterorhabditis bacteriophora</name>
    <name type="common">Entomopathogenic nematode worm</name>
    <dbReference type="NCBI Taxonomy" id="37862"/>
    <lineage>
        <taxon>Eukaryota</taxon>
        <taxon>Metazoa</taxon>
        <taxon>Ecdysozoa</taxon>
        <taxon>Nematoda</taxon>
        <taxon>Chromadorea</taxon>
        <taxon>Rhabditida</taxon>
        <taxon>Rhabditina</taxon>
        <taxon>Rhabditomorpha</taxon>
        <taxon>Strongyloidea</taxon>
        <taxon>Heterorhabditidae</taxon>
        <taxon>Heterorhabditis</taxon>
    </lineage>
</organism>
<dbReference type="WBParaSite" id="Hba_17455">
    <property type="protein sequence ID" value="Hba_17455"/>
    <property type="gene ID" value="Hba_17455"/>
</dbReference>
<name>A0A1I7XIV3_HETBA</name>
<dbReference type="Gene3D" id="1.10.238.10">
    <property type="entry name" value="EF-hand"/>
    <property type="match status" value="1"/>
</dbReference>
<protein>
    <submittedName>
        <fullName evidence="3">EF-hand_3 domain-containing protein</fullName>
    </submittedName>
</protein>
<dbReference type="Pfam" id="PF09069">
    <property type="entry name" value="EF-hand_3"/>
    <property type="match status" value="1"/>
</dbReference>
<feature type="domain" description="EF-hand" evidence="1">
    <location>
        <begin position="50"/>
        <end position="107"/>
    </location>
</feature>
<dbReference type="PANTHER" id="PTHR12268">
    <property type="entry name" value="E3 UBIQUITIN-PROTEIN LIGASE KCMF1"/>
    <property type="match status" value="1"/>
</dbReference>
<dbReference type="GO" id="GO:0045202">
    <property type="term" value="C:synapse"/>
    <property type="evidence" value="ECO:0007669"/>
    <property type="project" value="TreeGrafter"/>
</dbReference>
<dbReference type="GO" id="GO:0005886">
    <property type="term" value="C:plasma membrane"/>
    <property type="evidence" value="ECO:0007669"/>
    <property type="project" value="TreeGrafter"/>
</dbReference>
<keyword evidence="2" id="KW-1185">Reference proteome</keyword>
<dbReference type="Proteomes" id="UP000095283">
    <property type="component" value="Unplaced"/>
</dbReference>
<dbReference type="GO" id="GO:0099536">
    <property type="term" value="P:synaptic signaling"/>
    <property type="evidence" value="ECO:0007669"/>
    <property type="project" value="TreeGrafter"/>
</dbReference>
<accession>A0A1I7XIV3</accession>
<dbReference type="AlphaFoldDB" id="A0A1I7XIV3"/>
<evidence type="ECO:0000259" key="1">
    <source>
        <dbReference type="Pfam" id="PF09069"/>
    </source>
</evidence>
<evidence type="ECO:0000313" key="2">
    <source>
        <dbReference type="Proteomes" id="UP000095283"/>
    </source>
</evidence>
<dbReference type="SUPFAM" id="SSF47473">
    <property type="entry name" value="EF-hand"/>
    <property type="match status" value="1"/>
</dbReference>
<dbReference type="InterPro" id="IPR015154">
    <property type="entry name" value="EF-hand_dom_typ2"/>
</dbReference>
<dbReference type="InterPro" id="IPR050774">
    <property type="entry name" value="KCMF1/Dystrophin"/>
</dbReference>
<dbReference type="InterPro" id="IPR011992">
    <property type="entry name" value="EF-hand-dom_pair"/>
</dbReference>